<keyword evidence="4" id="KW-0049">Antioxidant</keyword>
<feature type="domain" description="Thioredoxin" evidence="13">
    <location>
        <begin position="25"/>
        <end position="181"/>
    </location>
</feature>
<protein>
    <recommendedName>
        <fullName evidence="2">thioredoxin-dependent peroxiredoxin</fullName>
        <ecNumber evidence="2">1.11.1.24</ecNumber>
    </recommendedName>
    <alternativeName>
        <fullName evidence="8">Thioredoxin peroxidase</fullName>
    </alternativeName>
    <alternativeName>
        <fullName evidence="10">Thioredoxin-dependent peroxiredoxin Bcp</fullName>
    </alternativeName>
</protein>
<accession>A0ABT6FBU0</accession>
<dbReference type="InterPro" id="IPR013766">
    <property type="entry name" value="Thioredoxin_domain"/>
</dbReference>
<evidence type="ECO:0000313" key="14">
    <source>
        <dbReference type="EMBL" id="MDG3005058.1"/>
    </source>
</evidence>
<dbReference type="PANTHER" id="PTHR42801">
    <property type="entry name" value="THIOREDOXIN-DEPENDENT PEROXIDE REDUCTASE"/>
    <property type="match status" value="1"/>
</dbReference>
<evidence type="ECO:0000259" key="13">
    <source>
        <dbReference type="PROSITE" id="PS51352"/>
    </source>
</evidence>
<comment type="caution">
    <text evidence="14">The sequence shown here is derived from an EMBL/GenBank/DDBJ whole genome shotgun (WGS) entry which is preliminary data.</text>
</comment>
<dbReference type="InterPro" id="IPR050924">
    <property type="entry name" value="Peroxiredoxin_BCP/PrxQ"/>
</dbReference>
<evidence type="ECO:0000256" key="11">
    <source>
        <dbReference type="ARBA" id="ARBA00049091"/>
    </source>
</evidence>
<comment type="catalytic activity">
    <reaction evidence="11">
        <text>a hydroperoxide + [thioredoxin]-dithiol = an alcohol + [thioredoxin]-disulfide + H2O</text>
        <dbReference type="Rhea" id="RHEA:62620"/>
        <dbReference type="Rhea" id="RHEA-COMP:10698"/>
        <dbReference type="Rhea" id="RHEA-COMP:10700"/>
        <dbReference type="ChEBI" id="CHEBI:15377"/>
        <dbReference type="ChEBI" id="CHEBI:29950"/>
        <dbReference type="ChEBI" id="CHEBI:30879"/>
        <dbReference type="ChEBI" id="CHEBI:35924"/>
        <dbReference type="ChEBI" id="CHEBI:50058"/>
        <dbReference type="EC" id="1.11.1.24"/>
    </reaction>
</comment>
<keyword evidence="3" id="KW-0575">Peroxidase</keyword>
<dbReference type="SUPFAM" id="SSF52833">
    <property type="entry name" value="Thioredoxin-like"/>
    <property type="match status" value="1"/>
</dbReference>
<dbReference type="EMBL" id="JARRAG010000002">
    <property type="protein sequence ID" value="MDG3005058.1"/>
    <property type="molecule type" value="Genomic_DNA"/>
</dbReference>
<dbReference type="Pfam" id="PF00578">
    <property type="entry name" value="AhpC-TSA"/>
    <property type="match status" value="1"/>
</dbReference>
<dbReference type="InterPro" id="IPR000866">
    <property type="entry name" value="AhpC/TSA"/>
</dbReference>
<sequence>MSRRPFFGSILAFFCAAATCHAAPPREGESAADFTLKTLADEPVRLKTLLERGPVVLVVLRGWPGYQCPICTAQVRELVRESKTFEARKARVVLVYPGPADGLKAHAAEFERGKGLPDGFQLVMDPDYDLTKSYDLRWDAPGETAYPSTFVIDREGKVVLARVSRSHGGRAKAGEILEALK</sequence>
<dbReference type="PROSITE" id="PS51352">
    <property type="entry name" value="THIOREDOXIN_2"/>
    <property type="match status" value="1"/>
</dbReference>
<evidence type="ECO:0000256" key="10">
    <source>
        <dbReference type="ARBA" id="ARBA00042639"/>
    </source>
</evidence>
<reference evidence="14 15" key="1">
    <citation type="submission" date="2023-03" db="EMBL/GenBank/DDBJ databases">
        <title>Paludisphaera mucosa sp. nov. a novel planctomycete from northern fen.</title>
        <authorList>
            <person name="Ivanova A."/>
        </authorList>
    </citation>
    <scope>NUCLEOTIDE SEQUENCE [LARGE SCALE GENOMIC DNA]</scope>
    <source>
        <strain evidence="14 15">Pla2</strain>
    </source>
</reference>
<feature type="chain" id="PRO_5045368920" description="thioredoxin-dependent peroxiredoxin" evidence="12">
    <location>
        <begin position="23"/>
        <end position="181"/>
    </location>
</feature>
<gene>
    <name evidence="14" type="ORF">PZE19_14820</name>
</gene>
<keyword evidence="12" id="KW-0732">Signal</keyword>
<feature type="signal peptide" evidence="12">
    <location>
        <begin position="1"/>
        <end position="22"/>
    </location>
</feature>
<comment type="function">
    <text evidence="1">Thiol-specific peroxidase that catalyzes the reduction of hydrogen peroxide and organic hydroperoxides to water and alcohols, respectively. Plays a role in cell protection against oxidative stress by detoxifying peroxides and as sensor of hydrogen peroxide-mediated signaling events.</text>
</comment>
<evidence type="ECO:0000256" key="2">
    <source>
        <dbReference type="ARBA" id="ARBA00013017"/>
    </source>
</evidence>
<dbReference type="EC" id="1.11.1.24" evidence="2"/>
<comment type="similarity">
    <text evidence="9">Belongs to the peroxiredoxin family. BCP/PrxQ subfamily.</text>
</comment>
<keyword evidence="15" id="KW-1185">Reference proteome</keyword>
<evidence type="ECO:0000256" key="12">
    <source>
        <dbReference type="SAM" id="SignalP"/>
    </source>
</evidence>
<evidence type="ECO:0000256" key="5">
    <source>
        <dbReference type="ARBA" id="ARBA00023002"/>
    </source>
</evidence>
<evidence type="ECO:0000256" key="6">
    <source>
        <dbReference type="ARBA" id="ARBA00023157"/>
    </source>
</evidence>
<evidence type="ECO:0000256" key="8">
    <source>
        <dbReference type="ARBA" id="ARBA00032824"/>
    </source>
</evidence>
<evidence type="ECO:0000256" key="1">
    <source>
        <dbReference type="ARBA" id="ARBA00003330"/>
    </source>
</evidence>
<dbReference type="InterPro" id="IPR036249">
    <property type="entry name" value="Thioredoxin-like_sf"/>
</dbReference>
<evidence type="ECO:0000256" key="4">
    <source>
        <dbReference type="ARBA" id="ARBA00022862"/>
    </source>
</evidence>
<dbReference type="Proteomes" id="UP001216907">
    <property type="component" value="Unassembled WGS sequence"/>
</dbReference>
<dbReference type="PANTHER" id="PTHR42801:SF4">
    <property type="entry name" value="AHPC_TSA FAMILY PROTEIN"/>
    <property type="match status" value="1"/>
</dbReference>
<keyword evidence="5" id="KW-0560">Oxidoreductase</keyword>
<organism evidence="14 15">
    <name type="scientific">Paludisphaera mucosa</name>
    <dbReference type="NCBI Taxonomy" id="3030827"/>
    <lineage>
        <taxon>Bacteria</taxon>
        <taxon>Pseudomonadati</taxon>
        <taxon>Planctomycetota</taxon>
        <taxon>Planctomycetia</taxon>
        <taxon>Isosphaerales</taxon>
        <taxon>Isosphaeraceae</taxon>
        <taxon>Paludisphaera</taxon>
    </lineage>
</organism>
<evidence type="ECO:0000313" key="15">
    <source>
        <dbReference type="Proteomes" id="UP001216907"/>
    </source>
</evidence>
<dbReference type="RefSeq" id="WP_277861407.1">
    <property type="nucleotide sequence ID" value="NZ_JARRAG010000002.1"/>
</dbReference>
<evidence type="ECO:0000256" key="7">
    <source>
        <dbReference type="ARBA" id="ARBA00023284"/>
    </source>
</evidence>
<name>A0ABT6FBU0_9BACT</name>
<dbReference type="Gene3D" id="3.40.30.10">
    <property type="entry name" value="Glutaredoxin"/>
    <property type="match status" value="1"/>
</dbReference>
<keyword evidence="6" id="KW-1015">Disulfide bond</keyword>
<keyword evidence="7" id="KW-0676">Redox-active center</keyword>
<proteinExistence type="inferred from homology"/>
<evidence type="ECO:0000256" key="9">
    <source>
        <dbReference type="ARBA" id="ARBA00038489"/>
    </source>
</evidence>
<evidence type="ECO:0000256" key="3">
    <source>
        <dbReference type="ARBA" id="ARBA00022559"/>
    </source>
</evidence>